<evidence type="ECO:0000256" key="1">
    <source>
        <dbReference type="ARBA" id="ARBA00008226"/>
    </source>
</evidence>
<dbReference type="Pfam" id="PF13393">
    <property type="entry name" value="tRNA-synt_His"/>
    <property type="match status" value="1"/>
</dbReference>
<dbReference type="InterPro" id="IPR036621">
    <property type="entry name" value="Anticodon-bd_dom_sf"/>
</dbReference>
<feature type="domain" description="Aminoacyl-transfer RNA synthetases class-II family profile" evidence="12">
    <location>
        <begin position="474"/>
        <end position="823"/>
    </location>
</feature>
<name>A0A7S2LH49_9STRA</name>
<evidence type="ECO:0000256" key="10">
    <source>
        <dbReference type="SAM" id="Coils"/>
    </source>
</evidence>
<dbReference type="SUPFAM" id="SSF48557">
    <property type="entry name" value="L-aspartase-like"/>
    <property type="match status" value="1"/>
</dbReference>
<dbReference type="InterPro" id="IPR001106">
    <property type="entry name" value="Aromatic_Lyase"/>
</dbReference>
<evidence type="ECO:0000256" key="4">
    <source>
        <dbReference type="ARBA" id="ARBA00022598"/>
    </source>
</evidence>
<dbReference type="GO" id="GO:0004821">
    <property type="term" value="F:histidine-tRNA ligase activity"/>
    <property type="evidence" value="ECO:0007669"/>
    <property type="project" value="UniProtKB-EC"/>
</dbReference>
<accession>A0A7S2LH49</accession>
<reference evidence="13" key="1">
    <citation type="submission" date="2021-01" db="EMBL/GenBank/DDBJ databases">
        <authorList>
            <person name="Corre E."/>
            <person name="Pelletier E."/>
            <person name="Niang G."/>
            <person name="Scheremetjew M."/>
            <person name="Finn R."/>
            <person name="Kale V."/>
            <person name="Holt S."/>
            <person name="Cochrane G."/>
            <person name="Meng A."/>
            <person name="Brown T."/>
            <person name="Cohen L."/>
        </authorList>
    </citation>
    <scope>NUCLEOTIDE SEQUENCE</scope>
    <source>
        <strain evidence="13">SM1012Den-03</strain>
    </source>
</reference>
<dbReference type="HAMAP" id="MF_00127">
    <property type="entry name" value="His_tRNA_synth"/>
    <property type="match status" value="1"/>
</dbReference>
<dbReference type="GO" id="GO:0005739">
    <property type="term" value="C:mitochondrion"/>
    <property type="evidence" value="ECO:0007669"/>
    <property type="project" value="TreeGrafter"/>
</dbReference>
<evidence type="ECO:0000313" key="13">
    <source>
        <dbReference type="EMBL" id="CAD9605163.1"/>
    </source>
</evidence>
<dbReference type="PANTHER" id="PTHR11476:SF7">
    <property type="entry name" value="HISTIDINE--TRNA LIGASE"/>
    <property type="match status" value="1"/>
</dbReference>
<evidence type="ECO:0000256" key="2">
    <source>
        <dbReference type="ARBA" id="ARBA00012815"/>
    </source>
</evidence>
<dbReference type="Gene3D" id="1.20.200.10">
    <property type="entry name" value="Fumarase/aspartase (Central domain)"/>
    <property type="match status" value="1"/>
</dbReference>
<protein>
    <recommendedName>
        <fullName evidence="3">Histidine--tRNA ligase, cytoplasmic</fullName>
        <ecNumber evidence="2">6.1.1.21</ecNumber>
    </recommendedName>
</protein>
<dbReference type="Gene3D" id="3.40.50.800">
    <property type="entry name" value="Anticodon-binding domain"/>
    <property type="match status" value="1"/>
</dbReference>
<proteinExistence type="inferred from homology"/>
<dbReference type="AlphaFoldDB" id="A0A7S2LH49"/>
<feature type="region of interest" description="Disordered" evidence="11">
    <location>
        <begin position="364"/>
        <end position="391"/>
    </location>
</feature>
<evidence type="ECO:0000256" key="6">
    <source>
        <dbReference type="ARBA" id="ARBA00022840"/>
    </source>
</evidence>
<evidence type="ECO:0000259" key="12">
    <source>
        <dbReference type="PROSITE" id="PS50862"/>
    </source>
</evidence>
<dbReference type="Pfam" id="PF00221">
    <property type="entry name" value="Lyase_aromatic"/>
    <property type="match status" value="1"/>
</dbReference>
<dbReference type="FunFam" id="3.40.50.800:FF:000012">
    <property type="entry name" value="Histidine--tRNA ligase, cytoplasmic"/>
    <property type="match status" value="1"/>
</dbReference>
<dbReference type="Gene3D" id="3.30.930.10">
    <property type="entry name" value="Bira Bifunctional Protein, Domain 2"/>
    <property type="match status" value="1"/>
</dbReference>
<dbReference type="GO" id="GO:0005829">
    <property type="term" value="C:cytosol"/>
    <property type="evidence" value="ECO:0007669"/>
    <property type="project" value="TreeGrafter"/>
</dbReference>
<keyword evidence="6" id="KW-0067">ATP-binding</keyword>
<dbReference type="CDD" id="cd00859">
    <property type="entry name" value="HisRS_anticodon"/>
    <property type="match status" value="1"/>
</dbReference>
<dbReference type="SUPFAM" id="SSF52954">
    <property type="entry name" value="Class II aaRS ABD-related"/>
    <property type="match status" value="1"/>
</dbReference>
<dbReference type="InterPro" id="IPR004154">
    <property type="entry name" value="Anticodon-bd"/>
</dbReference>
<dbReference type="InterPro" id="IPR008948">
    <property type="entry name" value="L-Aspartase-like"/>
</dbReference>
<dbReference type="EMBL" id="HBGZ01016445">
    <property type="protein sequence ID" value="CAD9605163.1"/>
    <property type="molecule type" value="Transcribed_RNA"/>
</dbReference>
<dbReference type="Pfam" id="PF03129">
    <property type="entry name" value="HGTP_anticodon"/>
    <property type="match status" value="1"/>
</dbReference>
<dbReference type="GO" id="GO:0006427">
    <property type="term" value="P:histidyl-tRNA aminoacylation"/>
    <property type="evidence" value="ECO:0007669"/>
    <property type="project" value="InterPro"/>
</dbReference>
<keyword evidence="10" id="KW-0175">Coiled coil</keyword>
<evidence type="ECO:0000256" key="3">
    <source>
        <dbReference type="ARBA" id="ARBA00015302"/>
    </source>
</evidence>
<dbReference type="NCBIfam" id="TIGR00442">
    <property type="entry name" value="hisS"/>
    <property type="match status" value="1"/>
</dbReference>
<dbReference type="InterPro" id="IPR015807">
    <property type="entry name" value="His-tRNA-ligase"/>
</dbReference>
<dbReference type="InterPro" id="IPR006195">
    <property type="entry name" value="aa-tRNA-synth_II"/>
</dbReference>
<dbReference type="InterPro" id="IPR045864">
    <property type="entry name" value="aa-tRNA-synth_II/BPL/LPL"/>
</dbReference>
<dbReference type="InterPro" id="IPR033656">
    <property type="entry name" value="HisRS_anticodon"/>
</dbReference>
<dbReference type="InterPro" id="IPR041715">
    <property type="entry name" value="HisRS-like_core"/>
</dbReference>
<keyword evidence="4" id="KW-0436">Ligase</keyword>
<evidence type="ECO:0000256" key="11">
    <source>
        <dbReference type="SAM" id="MobiDB-lite"/>
    </source>
</evidence>
<dbReference type="GO" id="GO:0005524">
    <property type="term" value="F:ATP binding"/>
    <property type="evidence" value="ECO:0007669"/>
    <property type="project" value="UniProtKB-KW"/>
</dbReference>
<organism evidence="13">
    <name type="scientific">Skeletonema marinoi</name>
    <dbReference type="NCBI Taxonomy" id="267567"/>
    <lineage>
        <taxon>Eukaryota</taxon>
        <taxon>Sar</taxon>
        <taxon>Stramenopiles</taxon>
        <taxon>Ochrophyta</taxon>
        <taxon>Bacillariophyta</taxon>
        <taxon>Coscinodiscophyceae</taxon>
        <taxon>Thalassiosirophycidae</taxon>
        <taxon>Thalassiosirales</taxon>
        <taxon>Skeletonemataceae</taxon>
        <taxon>Skeletonema</taxon>
        <taxon>Skeletonema marinoi-dohrnii complex</taxon>
    </lineage>
</organism>
<evidence type="ECO:0000256" key="8">
    <source>
        <dbReference type="ARBA" id="ARBA00023146"/>
    </source>
</evidence>
<dbReference type="GO" id="GO:0003723">
    <property type="term" value="F:RNA binding"/>
    <property type="evidence" value="ECO:0007669"/>
    <property type="project" value="TreeGrafter"/>
</dbReference>
<dbReference type="SUPFAM" id="SSF55681">
    <property type="entry name" value="Class II aaRS and biotin synthetases"/>
    <property type="match status" value="1"/>
</dbReference>
<dbReference type="PANTHER" id="PTHR11476">
    <property type="entry name" value="HISTIDYL-TRNA SYNTHETASE"/>
    <property type="match status" value="1"/>
</dbReference>
<evidence type="ECO:0000256" key="5">
    <source>
        <dbReference type="ARBA" id="ARBA00022741"/>
    </source>
</evidence>
<dbReference type="EC" id="6.1.1.21" evidence="2"/>
<dbReference type="FunFam" id="3.30.930.10:FF:000061">
    <property type="entry name" value="Histidine--tRNA ligase, cytoplasmic"/>
    <property type="match status" value="1"/>
</dbReference>
<evidence type="ECO:0000256" key="9">
    <source>
        <dbReference type="ARBA" id="ARBA00047639"/>
    </source>
</evidence>
<gene>
    <name evidence="13" type="ORF">SMAR0320_LOCUS11760</name>
</gene>
<dbReference type="GO" id="GO:0032543">
    <property type="term" value="P:mitochondrial translation"/>
    <property type="evidence" value="ECO:0007669"/>
    <property type="project" value="TreeGrafter"/>
</dbReference>
<feature type="coiled-coil region" evidence="10">
    <location>
        <begin position="397"/>
        <end position="425"/>
    </location>
</feature>
<comment type="catalytic activity">
    <reaction evidence="9">
        <text>tRNA(His) + L-histidine + ATP = L-histidyl-tRNA(His) + AMP + diphosphate + H(+)</text>
        <dbReference type="Rhea" id="RHEA:17313"/>
        <dbReference type="Rhea" id="RHEA-COMP:9665"/>
        <dbReference type="Rhea" id="RHEA-COMP:9689"/>
        <dbReference type="ChEBI" id="CHEBI:15378"/>
        <dbReference type="ChEBI" id="CHEBI:30616"/>
        <dbReference type="ChEBI" id="CHEBI:33019"/>
        <dbReference type="ChEBI" id="CHEBI:57595"/>
        <dbReference type="ChEBI" id="CHEBI:78442"/>
        <dbReference type="ChEBI" id="CHEBI:78527"/>
        <dbReference type="ChEBI" id="CHEBI:456215"/>
        <dbReference type="EC" id="6.1.1.21"/>
    </reaction>
</comment>
<dbReference type="PROSITE" id="PS50862">
    <property type="entry name" value="AA_TRNA_LIGASE_II"/>
    <property type="match status" value="1"/>
</dbReference>
<sequence length="936" mass="101176">MTRTILIGKARRITLDELASIATGSAKLEMQQQQTDEEAAEQPQSMADVASALQKLSLDTSSSGDLLSAEATIASLTLLALTISQGRIIRGDCAAKLSSAIVDIVNNVLEGGSGEPLRLPSNADGFTTSVNELVGGELAILENGPYLERLISIARISLCLNKARTLSSKSISDPIASLSIERLGSALSIDSFSSTNYDELRPHRGCIESASVIRACLQGSTNVAANEKNVTPSSDDSCKYAKLTPQYHGPARESITGACKTMELEMNCSEMNGSASLDDTVAMLAAKSVLESVLTLSTGSSMRCGSKTDTTQALSAMCNLAEVAPSLETAVVTLQNSLESEAKMGCVFVDDELAKKEAELKAKEEEKAKRTAARGTNNNPNASGGDGKDEFAGMSEAQKAKILKKRAEKEAKAAAKAKAKKAKAAGGAAALTSIFGAGIAAIYPLLSTKSDLGDEALVSELEQAIEALLSGGMQRKPKVAKGTRDYLPEQMAIRDKAFTIIRRVFKRHGAVEIDTPVFELKETLTGKYGEDSKLIYDLADQGGELLALRYDLTVPFARFLAVNAVGNIKRFHIGKVYRRDQPQLSKGRYREFYQCDFDIAGVYGRMVPDSECLAVACEILDSLPIGDFGIKLNHRRLLDAILDLCGVPADKFRTICSAVDKLDKEPWSEVRREMVEEKGLSGDVADKIGEFVVLKGKPWDLYNSLMESKSFGNHKGASEAMEDLRILFEYLEAMGKLKFISFDLSLARGLDYYTGVIYEAVCMNGNTQVGSIGGGGRYDTLVSMFQEAGKVTPCVGVSVGIERVFTLMEERLRQEQGGSIKQPNVTVLVASAGDNMLRERMKLTNVLWDANISAEFSQQENPKLKFEIANALDRQIPFMVIVGEEETKQGKCKVKDLNARTEDTVDVSDLVKTLRSKGVVPVGCEFAMEMLNSESD</sequence>
<dbReference type="CDD" id="cd00773">
    <property type="entry name" value="HisRS-like_core"/>
    <property type="match status" value="1"/>
</dbReference>
<comment type="similarity">
    <text evidence="1">Belongs to the class-II aminoacyl-tRNA synthetase family.</text>
</comment>
<keyword evidence="5" id="KW-0547">Nucleotide-binding</keyword>
<keyword evidence="7" id="KW-0648">Protein biosynthesis</keyword>
<evidence type="ECO:0000256" key="7">
    <source>
        <dbReference type="ARBA" id="ARBA00022917"/>
    </source>
</evidence>
<keyword evidence="8" id="KW-0030">Aminoacyl-tRNA synthetase</keyword>